<evidence type="ECO:0000313" key="2">
    <source>
        <dbReference type="EMBL" id="KAJ5167501.1"/>
    </source>
</evidence>
<feature type="compositionally biased region" description="Basic and acidic residues" evidence="1">
    <location>
        <begin position="1"/>
        <end position="13"/>
    </location>
</feature>
<accession>A0A9W9LNU1</accession>
<keyword evidence="3" id="KW-1185">Reference proteome</keyword>
<evidence type="ECO:0000256" key="1">
    <source>
        <dbReference type="SAM" id="MobiDB-lite"/>
    </source>
</evidence>
<sequence>MIHCFHSERKTESLHPPSPSTVPACTSNSRPLGCVISALPDIGLCGRAVRTMPPCGRPGAGNVSHDHVETISAKTQAQHVSARCRDSSRPQPLAAILTGVGASTFRLEKAPRLVSATALSVCDPHASEKIRFSRATKAWRPSAENVGMDPRIWLPRNPPPSPTPGPFWGHWPSPVSPWGWPMPDDRIWVGLQSRPCRLHRPRWVRSLFILSRHSSTPHTPPFPGFPQEATVIPDPGSLVPDWPDSFSSF</sequence>
<evidence type="ECO:0000313" key="3">
    <source>
        <dbReference type="Proteomes" id="UP001149163"/>
    </source>
</evidence>
<reference evidence="2" key="2">
    <citation type="journal article" date="2023" name="IMA Fungus">
        <title>Comparative genomic study of the Penicillium genus elucidates a diverse pangenome and 15 lateral gene transfer events.</title>
        <authorList>
            <person name="Petersen C."/>
            <person name="Sorensen T."/>
            <person name="Nielsen M.R."/>
            <person name="Sondergaard T.E."/>
            <person name="Sorensen J.L."/>
            <person name="Fitzpatrick D.A."/>
            <person name="Frisvad J.C."/>
            <person name="Nielsen K.L."/>
        </authorList>
    </citation>
    <scope>NUCLEOTIDE SEQUENCE</scope>
    <source>
        <strain evidence="2">IBT 26290</strain>
    </source>
</reference>
<protein>
    <submittedName>
        <fullName evidence="2">Uncharacterized protein</fullName>
    </submittedName>
</protein>
<proteinExistence type="predicted"/>
<reference evidence="2" key="1">
    <citation type="submission" date="2022-11" db="EMBL/GenBank/DDBJ databases">
        <authorList>
            <person name="Petersen C."/>
        </authorList>
    </citation>
    <scope>NUCLEOTIDE SEQUENCE</scope>
    <source>
        <strain evidence="2">IBT 26290</strain>
    </source>
</reference>
<feature type="region of interest" description="Disordered" evidence="1">
    <location>
        <begin position="1"/>
        <end position="22"/>
    </location>
</feature>
<dbReference type="EMBL" id="JAPQKN010000003">
    <property type="protein sequence ID" value="KAJ5167501.1"/>
    <property type="molecule type" value="Genomic_DNA"/>
</dbReference>
<dbReference type="GeneID" id="81427583"/>
<dbReference type="AlphaFoldDB" id="A0A9W9LNU1"/>
<gene>
    <name evidence="2" type="ORF">N7482_006282</name>
</gene>
<dbReference type="Proteomes" id="UP001149163">
    <property type="component" value="Unassembled WGS sequence"/>
</dbReference>
<comment type="caution">
    <text evidence="2">The sequence shown here is derived from an EMBL/GenBank/DDBJ whole genome shotgun (WGS) entry which is preliminary data.</text>
</comment>
<dbReference type="RefSeq" id="XP_056543962.1">
    <property type="nucleotide sequence ID" value="XM_056688407.1"/>
</dbReference>
<organism evidence="2 3">
    <name type="scientific">Penicillium canariense</name>
    <dbReference type="NCBI Taxonomy" id="189055"/>
    <lineage>
        <taxon>Eukaryota</taxon>
        <taxon>Fungi</taxon>
        <taxon>Dikarya</taxon>
        <taxon>Ascomycota</taxon>
        <taxon>Pezizomycotina</taxon>
        <taxon>Eurotiomycetes</taxon>
        <taxon>Eurotiomycetidae</taxon>
        <taxon>Eurotiales</taxon>
        <taxon>Aspergillaceae</taxon>
        <taxon>Penicillium</taxon>
    </lineage>
</organism>
<name>A0A9W9LNU1_9EURO</name>